<dbReference type="InterPro" id="IPR007050">
    <property type="entry name" value="HTH_bacterioopsin"/>
</dbReference>
<reference evidence="2" key="1">
    <citation type="submission" date="2021-05" db="EMBL/GenBank/DDBJ databases">
        <title>Genomic insights into ecological role and evolution of a novel Thermoplasmata order Candidatus Sysuiplasmatales.</title>
        <authorList>
            <person name="Yuan Y."/>
        </authorList>
    </citation>
    <scope>NUCLEOTIDE SEQUENCE</scope>
    <source>
        <strain evidence="2">TUT19-bin139</strain>
    </source>
</reference>
<evidence type="ECO:0000313" key="3">
    <source>
        <dbReference type="Proteomes" id="UP000750197"/>
    </source>
</evidence>
<evidence type="ECO:0000259" key="1">
    <source>
        <dbReference type="Pfam" id="PF04967"/>
    </source>
</evidence>
<dbReference type="Pfam" id="PF04967">
    <property type="entry name" value="HTH_10"/>
    <property type="match status" value="1"/>
</dbReference>
<name>A0A8J7YP70_9ARCH</name>
<proteinExistence type="predicted"/>
<evidence type="ECO:0000313" key="2">
    <source>
        <dbReference type="EMBL" id="MBX8644345.1"/>
    </source>
</evidence>
<dbReference type="Proteomes" id="UP000750197">
    <property type="component" value="Unassembled WGS sequence"/>
</dbReference>
<dbReference type="PANTHER" id="PTHR34236:SF1">
    <property type="entry name" value="DIMETHYL SULFOXIDE REDUCTASE TRANSCRIPTIONAL ACTIVATOR"/>
    <property type="match status" value="1"/>
</dbReference>
<comment type="caution">
    <text evidence="2">The sequence shown here is derived from an EMBL/GenBank/DDBJ whole genome shotgun (WGS) entry which is preliminary data.</text>
</comment>
<accession>A0A8J7YP70</accession>
<organism evidence="2 3">
    <name type="scientific">Candidatus Sysuiplasma superficiale</name>
    <dbReference type="NCBI Taxonomy" id="2823368"/>
    <lineage>
        <taxon>Archaea</taxon>
        <taxon>Methanobacteriati</taxon>
        <taxon>Thermoplasmatota</taxon>
        <taxon>Thermoplasmata</taxon>
        <taxon>Candidatus Sysuiplasmatales</taxon>
        <taxon>Candidatus Sysuiplasmataceae</taxon>
        <taxon>Candidatus Sysuiplasma</taxon>
    </lineage>
</organism>
<feature type="domain" description="HTH bat-type" evidence="1">
    <location>
        <begin position="169"/>
        <end position="220"/>
    </location>
</feature>
<dbReference type="AlphaFoldDB" id="A0A8J7YP70"/>
<dbReference type="EMBL" id="JAHEAC010000055">
    <property type="protein sequence ID" value="MBX8644345.1"/>
    <property type="molecule type" value="Genomic_DNA"/>
</dbReference>
<gene>
    <name evidence="2" type="ORF">KIY12_06470</name>
</gene>
<dbReference type="PANTHER" id="PTHR34236">
    <property type="entry name" value="DIMETHYL SULFOXIDE REDUCTASE TRANSCRIPTIONAL ACTIVATOR"/>
    <property type="match status" value="1"/>
</dbReference>
<sequence length="229" mass="26360">METRKGGTLDFVSLDFKIMHEGCTTAITNDLKDLVIRMLYCHPFKDRGYNWVVIEAKSKDRSLLGKYISTMKGHGKVKAILETKHNVKNSSVRLSLIEGYDGMISSLAYEMGAIQKLETVQNGEESWRIVLPAINRDTFFDLIGLYGKVVDFRIRQVDYCSPTEIGSKLSRMERQIVRVAYDMGYFEFPKQVHLKDIAEKTSLSIPTIDEYIRSSQRKILSFFIENFTM</sequence>
<protein>
    <submittedName>
        <fullName evidence="2">Helix-turn-helix domain-containing protein</fullName>
    </submittedName>
</protein>